<reference evidence="3" key="1">
    <citation type="thesis" date="2021" institute="BYU ScholarsArchive" country="Provo, UT, USA">
        <title>Applications of and Algorithms for Genome Assembly and Genomic Analyses with an Emphasis on Marine Teleosts.</title>
        <authorList>
            <person name="Pickett B.D."/>
        </authorList>
    </citation>
    <scope>NUCLEOTIDE SEQUENCE</scope>
    <source>
        <strain evidence="3">HI-2016</strain>
    </source>
</reference>
<accession>A0A8T2NT95</accession>
<feature type="transmembrane region" description="Helical" evidence="2">
    <location>
        <begin position="95"/>
        <end position="115"/>
    </location>
</feature>
<keyword evidence="2" id="KW-0812">Transmembrane</keyword>
<evidence type="ECO:0000256" key="1">
    <source>
        <dbReference type="SAM" id="MobiDB-lite"/>
    </source>
</evidence>
<dbReference type="EMBL" id="JAFBMS010000021">
    <property type="protein sequence ID" value="KAG9344163.1"/>
    <property type="molecule type" value="Genomic_DNA"/>
</dbReference>
<feature type="region of interest" description="Disordered" evidence="1">
    <location>
        <begin position="1"/>
        <end position="47"/>
    </location>
</feature>
<keyword evidence="4" id="KW-1185">Reference proteome</keyword>
<evidence type="ECO:0000313" key="4">
    <source>
        <dbReference type="Proteomes" id="UP000824540"/>
    </source>
</evidence>
<comment type="caution">
    <text evidence="3">The sequence shown here is derived from an EMBL/GenBank/DDBJ whole genome shotgun (WGS) entry which is preliminary data.</text>
</comment>
<evidence type="ECO:0000256" key="2">
    <source>
        <dbReference type="SAM" id="Phobius"/>
    </source>
</evidence>
<proteinExistence type="predicted"/>
<gene>
    <name evidence="3" type="ORF">JZ751_012646</name>
</gene>
<dbReference type="AlphaFoldDB" id="A0A8T2NT95"/>
<protein>
    <submittedName>
        <fullName evidence="3">Uncharacterized protein</fullName>
    </submittedName>
</protein>
<evidence type="ECO:0000313" key="3">
    <source>
        <dbReference type="EMBL" id="KAG9344163.1"/>
    </source>
</evidence>
<organism evidence="3 4">
    <name type="scientific">Albula glossodonta</name>
    <name type="common">roundjaw bonefish</name>
    <dbReference type="NCBI Taxonomy" id="121402"/>
    <lineage>
        <taxon>Eukaryota</taxon>
        <taxon>Metazoa</taxon>
        <taxon>Chordata</taxon>
        <taxon>Craniata</taxon>
        <taxon>Vertebrata</taxon>
        <taxon>Euteleostomi</taxon>
        <taxon>Actinopterygii</taxon>
        <taxon>Neopterygii</taxon>
        <taxon>Teleostei</taxon>
        <taxon>Albuliformes</taxon>
        <taxon>Albulidae</taxon>
        <taxon>Albula</taxon>
    </lineage>
</organism>
<feature type="compositionally biased region" description="Basic and acidic residues" evidence="1">
    <location>
        <begin position="18"/>
        <end position="44"/>
    </location>
</feature>
<dbReference type="OrthoDB" id="8956611at2759"/>
<name>A0A8T2NT95_9TELE</name>
<keyword evidence="2" id="KW-0472">Membrane</keyword>
<sequence length="145" mass="17322">MYQKESNNAFSFRKKEKKEKEKEENKKEDEKAEEGKENENEKKGWALPFPLPFPLPEKLPFKFPKWPFQAEKEKQEEKKDGPKEVFVINPADSLYYYWLFIIAMPVMYNWTMIIARYTTISVYDMNIIKVLECLFSACFICVSAH</sequence>
<dbReference type="Proteomes" id="UP000824540">
    <property type="component" value="Unassembled WGS sequence"/>
</dbReference>
<feature type="compositionally biased region" description="Polar residues" evidence="1">
    <location>
        <begin position="1"/>
        <end position="10"/>
    </location>
</feature>
<keyword evidence="2" id="KW-1133">Transmembrane helix</keyword>